<protein>
    <submittedName>
        <fullName evidence="1">Uncharacterized protein</fullName>
    </submittedName>
</protein>
<dbReference type="EMBL" id="CP010777">
    <property type="protein sequence ID" value="AKQ45470.1"/>
    <property type="molecule type" value="Genomic_DNA"/>
</dbReference>
<dbReference type="RefSeq" id="WP_048920348.1">
    <property type="nucleotide sequence ID" value="NZ_CP010777.1"/>
</dbReference>
<reference evidence="1 2" key="1">
    <citation type="submission" date="2015-01" db="EMBL/GenBank/DDBJ databases">
        <title>Rufibacter sp./DG31D/ whole genome sequencing.</title>
        <authorList>
            <person name="Kim M.K."/>
            <person name="Srinivasan S."/>
            <person name="Lee J.-J."/>
        </authorList>
    </citation>
    <scope>NUCLEOTIDE SEQUENCE [LARGE SCALE GENOMIC DNA]</scope>
    <source>
        <strain evidence="1 2">DG31D</strain>
    </source>
</reference>
<keyword evidence="2" id="KW-1185">Reference proteome</keyword>
<dbReference type="KEGG" id="ruf:TH63_07165"/>
<dbReference type="Proteomes" id="UP000036458">
    <property type="component" value="Chromosome"/>
</dbReference>
<evidence type="ECO:0000313" key="2">
    <source>
        <dbReference type="Proteomes" id="UP000036458"/>
    </source>
</evidence>
<organism evidence="1 2">
    <name type="scientific">Rufibacter radiotolerans</name>
    <dbReference type="NCBI Taxonomy" id="1379910"/>
    <lineage>
        <taxon>Bacteria</taxon>
        <taxon>Pseudomonadati</taxon>
        <taxon>Bacteroidota</taxon>
        <taxon>Cytophagia</taxon>
        <taxon>Cytophagales</taxon>
        <taxon>Hymenobacteraceae</taxon>
        <taxon>Rufibacter</taxon>
    </lineage>
</organism>
<evidence type="ECO:0000313" key="1">
    <source>
        <dbReference type="EMBL" id="AKQ45470.1"/>
    </source>
</evidence>
<proteinExistence type="predicted"/>
<gene>
    <name evidence="1" type="ORF">TH63_07165</name>
</gene>
<sequence length="96" mass="10645">MEKCDFILSALLAKVGSYREPEDHPTLSKDIAADLDLPLVDVLDLSQNLAEEGLVKISLLYNPPLLYLTYAGLSRARRLALALYTLCFGVYEVFPA</sequence>
<dbReference type="PATRIC" id="fig|1379910.4.peg.1568"/>
<dbReference type="AlphaFoldDB" id="A0A0H4VI91"/>
<accession>A0A0H4VI91</accession>
<name>A0A0H4VI91_9BACT</name>